<feature type="compositionally biased region" description="Polar residues" evidence="1">
    <location>
        <begin position="767"/>
        <end position="788"/>
    </location>
</feature>
<reference evidence="2 3" key="1">
    <citation type="submission" date="2024-05" db="EMBL/GenBank/DDBJ databases">
        <title>Culex pipiens pipiens assembly and annotation.</title>
        <authorList>
            <person name="Alout H."/>
            <person name="Durand T."/>
        </authorList>
    </citation>
    <scope>NUCLEOTIDE SEQUENCE [LARGE SCALE GENOMIC DNA]</scope>
    <source>
        <strain evidence="2">HA-2024</strain>
        <tissue evidence="2">Whole body</tissue>
    </source>
</reference>
<comment type="caution">
    <text evidence="2">The sequence shown here is derived from an EMBL/GenBank/DDBJ whole genome shotgun (WGS) entry which is preliminary data.</text>
</comment>
<feature type="compositionally biased region" description="Polar residues" evidence="1">
    <location>
        <begin position="91"/>
        <end position="112"/>
    </location>
</feature>
<feature type="compositionally biased region" description="Polar residues" evidence="1">
    <location>
        <begin position="317"/>
        <end position="338"/>
    </location>
</feature>
<feature type="compositionally biased region" description="Polar residues" evidence="1">
    <location>
        <begin position="653"/>
        <end position="676"/>
    </location>
</feature>
<organism evidence="2 3">
    <name type="scientific">Culex pipiens pipiens</name>
    <name type="common">Northern house mosquito</name>
    <dbReference type="NCBI Taxonomy" id="38569"/>
    <lineage>
        <taxon>Eukaryota</taxon>
        <taxon>Metazoa</taxon>
        <taxon>Ecdysozoa</taxon>
        <taxon>Arthropoda</taxon>
        <taxon>Hexapoda</taxon>
        <taxon>Insecta</taxon>
        <taxon>Pterygota</taxon>
        <taxon>Neoptera</taxon>
        <taxon>Endopterygota</taxon>
        <taxon>Diptera</taxon>
        <taxon>Nematocera</taxon>
        <taxon>Culicoidea</taxon>
        <taxon>Culicidae</taxon>
        <taxon>Culicinae</taxon>
        <taxon>Culicini</taxon>
        <taxon>Culex</taxon>
        <taxon>Culex</taxon>
    </lineage>
</organism>
<feature type="compositionally biased region" description="Basic and acidic residues" evidence="1">
    <location>
        <begin position="681"/>
        <end position="696"/>
    </location>
</feature>
<keyword evidence="3" id="KW-1185">Reference proteome</keyword>
<feature type="compositionally biased region" description="Basic and acidic residues" evidence="1">
    <location>
        <begin position="117"/>
        <end position="132"/>
    </location>
</feature>
<gene>
    <name evidence="2" type="ORF">pipiens_011542</name>
</gene>
<feature type="compositionally biased region" description="Basic and acidic residues" evidence="1">
    <location>
        <begin position="231"/>
        <end position="246"/>
    </location>
</feature>
<feature type="compositionally biased region" description="Polar residues" evidence="1">
    <location>
        <begin position="429"/>
        <end position="450"/>
    </location>
</feature>
<feature type="region of interest" description="Disordered" evidence="1">
    <location>
        <begin position="1"/>
        <end position="847"/>
    </location>
</feature>
<name>A0ABD1D613_CULPP</name>
<protein>
    <submittedName>
        <fullName evidence="2">Uncharacterized protein</fullName>
    </submittedName>
</protein>
<feature type="compositionally biased region" description="Polar residues" evidence="1">
    <location>
        <begin position="541"/>
        <end position="562"/>
    </location>
</feature>
<evidence type="ECO:0000256" key="1">
    <source>
        <dbReference type="SAM" id="MobiDB-lite"/>
    </source>
</evidence>
<accession>A0ABD1D613</accession>
<feature type="compositionally biased region" description="Basic and acidic residues" evidence="1">
    <location>
        <begin position="1"/>
        <end position="20"/>
    </location>
</feature>
<evidence type="ECO:0000313" key="3">
    <source>
        <dbReference type="Proteomes" id="UP001562425"/>
    </source>
</evidence>
<feature type="compositionally biased region" description="Basic and acidic residues" evidence="1">
    <location>
        <begin position="793"/>
        <end position="808"/>
    </location>
</feature>
<feature type="compositionally biased region" description="Basic and acidic residues" evidence="1">
    <location>
        <begin position="455"/>
        <end position="470"/>
    </location>
</feature>
<sequence length="909" mass="98200">MNPDPVEHEHERAHPCDRGDPVPLAGSSTGSTSHSKEQTTRHTTANPDPVEHQNRRSATGAVVTAYPEPVDNLSRSGVTGRGTEKGHASHTPRSSPRQPTKTASNYQQQQTHNIKHPSSDERERAHPCDRGDPVPLAGSSTGSTNHSKEQTTRHTTANPDPVEHQNRRSATGAVVTAYPEPVDNLSRSGVTGRGTEKGHASHTPRSSPRQPTKTAEQFSTKSQQTHNIKHPSSDERERAHPCDRGDPVPLAGSSTGSTNHSKEQTTRHTTANPDPVEHQNRRSATGAVVTAYPEPVDNLSRSGVTGRGTEKGHASHTPRSSPRQPTKTASNYQQQQTHNIKHPSSDERERAHPCDRGDPVPLAGSSTGSTNHSKEQTTRHTTANPDPVEHQNRRSATGAVVTAYPEPVDNLSRSGVTGRGTEKGHASHTPRSSPRQPTKTASNYQQQQTHNIKHPSSDERERAHPCDRGDPVPLAGSSTGSTNHSKEQTTRHTTANPDPVEHQNRRSATGAVVTAYPEPVDNLSRSGVTGRGTEKGHASHTPRSSPRQPTKTASNYQQQQTHNIKHPSSDERECAHPCDRGDPVPLAGSSTGSTNHSKEQTTRHTTANPDPVEHQNRRSATGAVVTAYPEPVDNLSRSGVTGRGTEKGHASHTPRSSPRQPTKTAEQFSTKSQQTHNIKHLSSDERECAHPCDRGDPVPLAGSSTGSTNHSKEQTTRHTTANPDPVEHQNRRSATGAVVTAYPEPVDNLSRSGVTGRGTEKGHASHTPRSSPRQPTKTASNYQQQQTHNIKHPSSDERECAHPCDRGDPVPLAGSSTGSTNHSKEQTTRHTTANPDPVEHQNRRSATGAVVTAYPEPVDNLSRSGYEWINNPWISPDAVGGNTIKLTGLNLNNKSDTRVAFHHQPTSMN</sequence>
<dbReference type="EMBL" id="JBEHCU010007339">
    <property type="protein sequence ID" value="KAL1395027.1"/>
    <property type="molecule type" value="Genomic_DNA"/>
</dbReference>
<dbReference type="AlphaFoldDB" id="A0ABD1D613"/>
<feature type="compositionally biased region" description="Basic and acidic residues" evidence="1">
    <location>
        <begin position="343"/>
        <end position="358"/>
    </location>
</feature>
<proteinExistence type="predicted"/>
<feature type="compositionally biased region" description="Polar residues" evidence="1">
    <location>
        <begin position="203"/>
        <end position="226"/>
    </location>
</feature>
<feature type="compositionally biased region" description="Basic and acidic residues" evidence="1">
    <location>
        <begin position="567"/>
        <end position="582"/>
    </location>
</feature>
<dbReference type="Proteomes" id="UP001562425">
    <property type="component" value="Unassembled WGS sequence"/>
</dbReference>
<evidence type="ECO:0000313" key="2">
    <source>
        <dbReference type="EMBL" id="KAL1395027.1"/>
    </source>
</evidence>